<reference evidence="2" key="1">
    <citation type="submission" date="2021-02" db="EMBL/GenBank/DDBJ databases">
        <authorList>
            <person name="Dougan E. K."/>
            <person name="Rhodes N."/>
            <person name="Thang M."/>
            <person name="Chan C."/>
        </authorList>
    </citation>
    <scope>NUCLEOTIDE SEQUENCE</scope>
</reference>
<evidence type="ECO:0000256" key="1">
    <source>
        <dbReference type="SAM" id="MobiDB-lite"/>
    </source>
</evidence>
<feature type="compositionally biased region" description="Polar residues" evidence="1">
    <location>
        <begin position="326"/>
        <end position="336"/>
    </location>
</feature>
<dbReference type="OrthoDB" id="433943at2759"/>
<feature type="compositionally biased region" description="Basic residues" evidence="1">
    <location>
        <begin position="337"/>
        <end position="347"/>
    </location>
</feature>
<dbReference type="AlphaFoldDB" id="A0A812YM58"/>
<accession>A0A812YM58</accession>
<comment type="caution">
    <text evidence="2">The sequence shown here is derived from an EMBL/GenBank/DDBJ whole genome shotgun (WGS) entry which is preliminary data.</text>
</comment>
<evidence type="ECO:0000313" key="3">
    <source>
        <dbReference type="Proteomes" id="UP000649617"/>
    </source>
</evidence>
<sequence>MASTTLGALKQEYAEDQIRVASMGAIRKPDGSVRPVHDGTHGVRVNQEIQQLNLLAVLGPAEVAWMVRQAHEQKEPPFAITGDVAAAHRLVRIRRQDWSLLACRAESESPTLFINKVGTFGISSASLWWSRLFGIVGRMVGRAMLNRFLYQFAFVDDLHANFFGPRKHVNALLWLVLYLMEAPYLFDEENRSQWASASAELLATLAALFLFGHLEPAARLRHFPVVVPAVTDNRGNESLARKQSTTKWPLMLINIQLSHLLMKAMLKLDLQWRPREENQDADDLTNQRFQNFDPDKRVDCKACELPLGLLNKLWLTKNQFDSLRRQMTSSVEQSSGGRKRPHEKSAW</sequence>
<keyword evidence="3" id="KW-1185">Reference proteome</keyword>
<organism evidence="2 3">
    <name type="scientific">Symbiodinium pilosum</name>
    <name type="common">Dinoflagellate</name>
    <dbReference type="NCBI Taxonomy" id="2952"/>
    <lineage>
        <taxon>Eukaryota</taxon>
        <taxon>Sar</taxon>
        <taxon>Alveolata</taxon>
        <taxon>Dinophyceae</taxon>
        <taxon>Suessiales</taxon>
        <taxon>Symbiodiniaceae</taxon>
        <taxon>Symbiodinium</taxon>
    </lineage>
</organism>
<feature type="region of interest" description="Disordered" evidence="1">
    <location>
        <begin position="326"/>
        <end position="347"/>
    </location>
</feature>
<gene>
    <name evidence="2" type="ORF">SPIL2461_LOCUS23299</name>
</gene>
<dbReference type="Proteomes" id="UP000649617">
    <property type="component" value="Unassembled WGS sequence"/>
</dbReference>
<dbReference type="EMBL" id="CAJNIZ010048124">
    <property type="protein sequence ID" value="CAE7782898.1"/>
    <property type="molecule type" value="Genomic_DNA"/>
</dbReference>
<protein>
    <submittedName>
        <fullName evidence="2">Uncharacterized protein</fullName>
    </submittedName>
</protein>
<proteinExistence type="predicted"/>
<evidence type="ECO:0000313" key="2">
    <source>
        <dbReference type="EMBL" id="CAE7782898.1"/>
    </source>
</evidence>
<name>A0A812YM58_SYMPI</name>